<comment type="caution">
    <text evidence="1">The sequence shown here is derived from an EMBL/GenBank/DDBJ whole genome shotgun (WGS) entry which is preliminary data.</text>
</comment>
<evidence type="ECO:0000313" key="2">
    <source>
        <dbReference type="Proteomes" id="UP000062788"/>
    </source>
</evidence>
<reference evidence="1 2" key="1">
    <citation type="submission" date="2015-11" db="EMBL/GenBank/DDBJ databases">
        <title>Expanding the genomic diversity of Burkholderia species for the development of highly accurate diagnostics.</title>
        <authorList>
            <person name="Sahl J."/>
            <person name="Keim P."/>
            <person name="Wagner D."/>
        </authorList>
    </citation>
    <scope>NUCLEOTIDE SEQUENCE [LARGE SCALE GENOMIC DNA]</scope>
    <source>
        <strain evidence="1 2">TSV85</strain>
    </source>
</reference>
<gene>
    <name evidence="1" type="ORF">WS67_02480</name>
</gene>
<organism evidence="1 2">
    <name type="scientific">Burkholderia singularis</name>
    <dbReference type="NCBI Taxonomy" id="1503053"/>
    <lineage>
        <taxon>Bacteria</taxon>
        <taxon>Pseudomonadati</taxon>
        <taxon>Pseudomonadota</taxon>
        <taxon>Betaproteobacteria</taxon>
        <taxon>Burkholderiales</taxon>
        <taxon>Burkholderiaceae</taxon>
        <taxon>Burkholderia</taxon>
        <taxon>pseudomallei group</taxon>
    </lineage>
</organism>
<sequence>MDAMAASPASRTDAGGGGAAARACTALARYGAARFPQVRMMTFEETKQPALCGHAIQFC</sequence>
<dbReference type="EMBL" id="LOWA01000059">
    <property type="protein sequence ID" value="KVE23361.1"/>
    <property type="molecule type" value="Genomic_DNA"/>
</dbReference>
<keyword evidence="2" id="KW-1185">Reference proteome</keyword>
<proteinExistence type="predicted"/>
<name>A0A118DLJ7_9BURK</name>
<dbReference type="Proteomes" id="UP000062788">
    <property type="component" value="Unassembled WGS sequence"/>
</dbReference>
<evidence type="ECO:0000313" key="1">
    <source>
        <dbReference type="EMBL" id="KVE23361.1"/>
    </source>
</evidence>
<dbReference type="AlphaFoldDB" id="A0A118DLJ7"/>
<accession>A0A118DLJ7</accession>
<protein>
    <submittedName>
        <fullName evidence="1">Uncharacterized protein</fullName>
    </submittedName>
</protein>